<dbReference type="Proteomes" id="UP000215196">
    <property type="component" value="Chromosome 1"/>
</dbReference>
<dbReference type="InterPro" id="IPR032812">
    <property type="entry name" value="SbsA_Ig"/>
</dbReference>
<dbReference type="PROSITE" id="PS51257">
    <property type="entry name" value="PROKAR_LIPOPROTEIN"/>
    <property type="match status" value="1"/>
</dbReference>
<dbReference type="Pfam" id="PF13205">
    <property type="entry name" value="Big_5"/>
    <property type="match status" value="1"/>
</dbReference>
<feature type="chain" id="PRO_5012986619" evidence="2">
    <location>
        <begin position="19"/>
        <end position="556"/>
    </location>
</feature>
<evidence type="ECO:0000313" key="5">
    <source>
        <dbReference type="Proteomes" id="UP000215196"/>
    </source>
</evidence>
<evidence type="ECO:0000256" key="2">
    <source>
        <dbReference type="SAM" id="SignalP"/>
    </source>
</evidence>
<keyword evidence="1 2" id="KW-0732">Signal</keyword>
<reference evidence="4 5" key="1">
    <citation type="submission" date="2017-06" db="EMBL/GenBank/DDBJ databases">
        <authorList>
            <consortium name="Pathogen Informatics"/>
        </authorList>
    </citation>
    <scope>NUCLEOTIDE SEQUENCE [LARGE SCALE GENOMIC DNA]</scope>
    <source>
        <strain evidence="4 5">NCTC13490</strain>
    </source>
</reference>
<feature type="signal peptide" evidence="2">
    <location>
        <begin position="1"/>
        <end position="18"/>
    </location>
</feature>
<proteinExistence type="predicted"/>
<dbReference type="AlphaFoldDB" id="A0A239XCW5"/>
<evidence type="ECO:0000256" key="1">
    <source>
        <dbReference type="ARBA" id="ARBA00022729"/>
    </source>
</evidence>
<protein>
    <submittedName>
        <fullName evidence="4">Uncharacterized protein conserved in bacteria</fullName>
    </submittedName>
</protein>
<evidence type="ECO:0000313" key="4">
    <source>
        <dbReference type="EMBL" id="SNV44525.1"/>
    </source>
</evidence>
<feature type="domain" description="SbsA Ig-like" evidence="3">
    <location>
        <begin position="29"/>
        <end position="132"/>
    </location>
</feature>
<sequence length="556" mass="63145">MKKVFLLLILNIILLSCARVGSPVGGAKDTVAPKFVGSNIDTARINVPVDTKELKLYFDEYIQLKDIQKNLNISPPIRYKKILPTTMGNKYILIQWDENLQENTTYNFNFGNAISDLNEGNVLPYYNFAFSTGEKLDDLYISGDVIDGMAKPAANTATPSTENKKNYVVGLYQEKDTINYSQKPYYITKADPDGYFELNYLSPGEYRILAFEDENQNSVYEAGKENVAFAKDKIDLKSSISGMKLVIYPSKKALKYKEMKEATGGAVMIFEGHPAKVDVTALSEKLKDYKVTHKPYSGSVNIWFDAVKQDIGIRQSENLKFKYSADGKEGEASVFYRLNSKNEMIGSSVESKIAPTKNFEILWNYPVQNIQTDKWTLKIDSVNTVPFTAKISAEKPNKVQVSGDFQIGKKYSLTVPKETVQSYYTSNPKSYQFNFEIDRAENYGSFNIIIENKPDAKFWIQFLNEKGDVQFSKFSDEASHNFNEIKPGKYLLRILVDNNGNGQWDGADFTNKTFAEDVYIFPKEIEIRELWQNKEVWNLKSNSTETPVLNAPPNVN</sequence>
<organism evidence="4 5">
    <name type="scientific">Chryseobacterium taklimakanense</name>
    <dbReference type="NCBI Taxonomy" id="536441"/>
    <lineage>
        <taxon>Bacteria</taxon>
        <taxon>Pseudomonadati</taxon>
        <taxon>Bacteroidota</taxon>
        <taxon>Flavobacteriia</taxon>
        <taxon>Flavobacteriales</taxon>
        <taxon>Weeksellaceae</taxon>
        <taxon>Chryseobacterium group</taxon>
        <taxon>Chryseobacterium</taxon>
    </lineage>
</organism>
<keyword evidence="5" id="KW-1185">Reference proteome</keyword>
<evidence type="ECO:0000259" key="3">
    <source>
        <dbReference type="Pfam" id="PF13205"/>
    </source>
</evidence>
<dbReference type="RefSeq" id="WP_095071772.1">
    <property type="nucleotide sequence ID" value="NZ_LT906465.1"/>
</dbReference>
<name>A0A239XCW5_9FLAO</name>
<gene>
    <name evidence="4" type="ORF">SAMEA4412677_01398</name>
</gene>
<dbReference type="KEGG" id="ctak:4412677_01398"/>
<dbReference type="EMBL" id="LT906465">
    <property type="protein sequence ID" value="SNV44525.1"/>
    <property type="molecule type" value="Genomic_DNA"/>
</dbReference>
<accession>A0A239XCW5</accession>